<gene>
    <name evidence="6" type="ORF">CJ030_MR2G021708</name>
</gene>
<protein>
    <submittedName>
        <fullName evidence="6">Xylosyltransferase 2</fullName>
    </submittedName>
</protein>
<keyword evidence="3 6" id="KW-0808">Transferase</keyword>
<evidence type="ECO:0000313" key="6">
    <source>
        <dbReference type="EMBL" id="KAB1224076.1"/>
    </source>
</evidence>
<dbReference type="GO" id="GO:0016020">
    <property type="term" value="C:membrane"/>
    <property type="evidence" value="ECO:0007669"/>
    <property type="project" value="UniProtKB-SubCell"/>
</dbReference>
<keyword evidence="7" id="KW-1185">Reference proteome</keyword>
<comment type="subcellular location">
    <subcellularLocation>
        <location evidence="1">Membrane</location>
        <topology evidence="1">Single-pass type II membrane protein</topology>
    </subcellularLocation>
</comment>
<keyword evidence="5" id="KW-0325">Glycoprotein</keyword>
<evidence type="ECO:0000256" key="2">
    <source>
        <dbReference type="ARBA" id="ARBA00022676"/>
    </source>
</evidence>
<evidence type="ECO:0000256" key="3">
    <source>
        <dbReference type="ARBA" id="ARBA00022679"/>
    </source>
</evidence>
<dbReference type="PANTHER" id="PTHR45719:SF8">
    <property type="entry name" value="BETA-GLUCURONOSYLTRANSFERASE GLCAT14C"/>
    <property type="match status" value="1"/>
</dbReference>
<reference evidence="6 7" key="1">
    <citation type="journal article" date="2019" name="Plant Biotechnol. J.">
        <title>The red bayberry genome and genetic basis of sex determination.</title>
        <authorList>
            <person name="Jia H.M."/>
            <person name="Jia H.J."/>
            <person name="Cai Q.L."/>
            <person name="Wang Y."/>
            <person name="Zhao H.B."/>
            <person name="Yang W.F."/>
            <person name="Wang G.Y."/>
            <person name="Li Y.H."/>
            <person name="Zhan D.L."/>
            <person name="Shen Y.T."/>
            <person name="Niu Q.F."/>
            <person name="Chang L."/>
            <person name="Qiu J."/>
            <person name="Zhao L."/>
            <person name="Xie H.B."/>
            <person name="Fu W.Y."/>
            <person name="Jin J."/>
            <person name="Li X.W."/>
            <person name="Jiao Y."/>
            <person name="Zhou C.C."/>
            <person name="Tu T."/>
            <person name="Chai C.Y."/>
            <person name="Gao J.L."/>
            <person name="Fan L.J."/>
            <person name="van de Weg E."/>
            <person name="Wang J.Y."/>
            <person name="Gao Z.S."/>
        </authorList>
    </citation>
    <scope>NUCLEOTIDE SEQUENCE [LARGE SCALE GENOMIC DNA]</scope>
    <source>
        <tissue evidence="6">Leaves</tissue>
    </source>
</reference>
<dbReference type="EMBL" id="RXIC02000020">
    <property type="protein sequence ID" value="KAB1224076.1"/>
    <property type="molecule type" value="Genomic_DNA"/>
</dbReference>
<dbReference type="InterPro" id="IPR003406">
    <property type="entry name" value="Glyco_trans_14"/>
</dbReference>
<organism evidence="6 7">
    <name type="scientific">Morella rubra</name>
    <name type="common">Chinese bayberry</name>
    <dbReference type="NCBI Taxonomy" id="262757"/>
    <lineage>
        <taxon>Eukaryota</taxon>
        <taxon>Viridiplantae</taxon>
        <taxon>Streptophyta</taxon>
        <taxon>Embryophyta</taxon>
        <taxon>Tracheophyta</taxon>
        <taxon>Spermatophyta</taxon>
        <taxon>Magnoliopsida</taxon>
        <taxon>eudicotyledons</taxon>
        <taxon>Gunneridae</taxon>
        <taxon>Pentapetalae</taxon>
        <taxon>rosids</taxon>
        <taxon>fabids</taxon>
        <taxon>Fagales</taxon>
        <taxon>Myricaceae</taxon>
        <taxon>Morella</taxon>
    </lineage>
</organism>
<sequence length="421" mass="48333">MKKNHIPSYLNRKWFLPLVTIAVLSGILLIVLTLGQSKFSSAADFSYGQQSKFAHLDQDFGSGNDRLGLPKLPRFAYLISGTNGDGRRLRRVLQAVYHPRNYYLLHLDLEASDAERLELAKYVKSENVIRKFRNVMVVGKANLVTYKGPTIIASTLHGIAILLKRAKDWDWFINLSASDYPLVSQDDLLHIFSYLPRDLNFLDHSSNIGWKEYQRARPIIIDPGLYHSKKSGVFWAKEKRSMPASFKLFEGSEWVVLTKPFLEFCVWGRDNLPRTLLMYYTNFISSSEGYFHTVVCNHKDYQNTTVNNDLHYTRWDNPPKEHPIDLTVEHFDDMIQSGAPFARTFAKDDPVLNKIDRELLWRSEGQFTPGGWCVGNFVSGDDPCVFCGNPNAVKPTVNSKRLEKLIVKLLESENFRSKQCK</sequence>
<dbReference type="PANTHER" id="PTHR45719">
    <property type="entry name" value="GLYCOSYLTRANSFERASE"/>
    <property type="match status" value="1"/>
</dbReference>
<accession>A0A6A1WI17</accession>
<dbReference type="GO" id="GO:0015020">
    <property type="term" value="F:glucuronosyltransferase activity"/>
    <property type="evidence" value="ECO:0007669"/>
    <property type="project" value="InterPro"/>
</dbReference>
<evidence type="ECO:0000313" key="7">
    <source>
        <dbReference type="Proteomes" id="UP000516437"/>
    </source>
</evidence>
<dbReference type="Pfam" id="PF02485">
    <property type="entry name" value="Branch"/>
    <property type="match status" value="1"/>
</dbReference>
<comment type="caution">
    <text evidence="6">The sequence shown here is derived from an EMBL/GenBank/DDBJ whole genome shotgun (WGS) entry which is preliminary data.</text>
</comment>
<evidence type="ECO:0000256" key="5">
    <source>
        <dbReference type="ARBA" id="ARBA00023180"/>
    </source>
</evidence>
<keyword evidence="2" id="KW-0328">Glycosyltransferase</keyword>
<evidence type="ECO:0000256" key="4">
    <source>
        <dbReference type="ARBA" id="ARBA00023136"/>
    </source>
</evidence>
<name>A0A6A1WI17_9ROSI</name>
<dbReference type="Proteomes" id="UP000516437">
    <property type="component" value="Chromosome 2"/>
</dbReference>
<dbReference type="OrthoDB" id="2019572at2759"/>
<dbReference type="AlphaFoldDB" id="A0A6A1WI17"/>
<proteinExistence type="predicted"/>
<keyword evidence="4" id="KW-0472">Membrane</keyword>
<evidence type="ECO:0000256" key="1">
    <source>
        <dbReference type="ARBA" id="ARBA00004606"/>
    </source>
</evidence>
<dbReference type="InterPro" id="IPR044610">
    <property type="entry name" value="GLCAT14A/B/C"/>
</dbReference>